<comment type="similarity">
    <text evidence="2">Belongs to the ABC transporter superfamily.</text>
</comment>
<evidence type="ECO:0000256" key="6">
    <source>
        <dbReference type="ARBA" id="ARBA00022840"/>
    </source>
</evidence>
<evidence type="ECO:0000256" key="3">
    <source>
        <dbReference type="ARBA" id="ARBA00022448"/>
    </source>
</evidence>
<keyword evidence="6 9" id="KW-0067">ATP-binding</keyword>
<dbReference type="EMBL" id="FWXV01000011">
    <property type="protein sequence ID" value="SMD25500.1"/>
    <property type="molecule type" value="Genomic_DNA"/>
</dbReference>
<keyword evidence="7" id="KW-0472">Membrane</keyword>
<evidence type="ECO:0000256" key="1">
    <source>
        <dbReference type="ARBA" id="ARBA00004202"/>
    </source>
</evidence>
<dbReference type="Proteomes" id="UP000192674">
    <property type="component" value="Unassembled WGS sequence"/>
</dbReference>
<keyword evidence="10" id="KW-1185">Reference proteome</keyword>
<dbReference type="PANTHER" id="PTHR43297">
    <property type="entry name" value="OLIGOPEPTIDE TRANSPORT ATP-BINDING PROTEIN APPD"/>
    <property type="match status" value="1"/>
</dbReference>
<protein>
    <submittedName>
        <fullName evidence="9">Oligopeptide/dipeptide ABC transporter, ATP-binding protein, C-terminal domain-containing protein</fullName>
    </submittedName>
</protein>
<evidence type="ECO:0000313" key="10">
    <source>
        <dbReference type="Proteomes" id="UP000192674"/>
    </source>
</evidence>
<dbReference type="AlphaFoldDB" id="A0A1Y5Y4X4"/>
<dbReference type="Pfam" id="PF08352">
    <property type="entry name" value="oligo_HPY"/>
    <property type="match status" value="1"/>
</dbReference>
<name>A0A1Y5Y4X4_KIBAR</name>
<feature type="domain" description="ABC transporter" evidence="8">
    <location>
        <begin position="4"/>
        <end position="248"/>
    </location>
</feature>
<evidence type="ECO:0000259" key="8">
    <source>
        <dbReference type="PROSITE" id="PS50893"/>
    </source>
</evidence>
<dbReference type="NCBIfam" id="TIGR01727">
    <property type="entry name" value="oligo_HPY"/>
    <property type="match status" value="1"/>
</dbReference>
<comment type="subcellular location">
    <subcellularLocation>
        <location evidence="1">Cell membrane</location>
        <topology evidence="1">Peripheral membrane protein</topology>
    </subcellularLocation>
</comment>
<dbReference type="SUPFAM" id="SSF52540">
    <property type="entry name" value="P-loop containing nucleoside triphosphate hydrolases"/>
    <property type="match status" value="1"/>
</dbReference>
<dbReference type="InterPro" id="IPR013563">
    <property type="entry name" value="Oligopep_ABC_C"/>
</dbReference>
<organism evidence="9 10">
    <name type="scientific">Kibdelosporangium aridum</name>
    <dbReference type="NCBI Taxonomy" id="2030"/>
    <lineage>
        <taxon>Bacteria</taxon>
        <taxon>Bacillati</taxon>
        <taxon>Actinomycetota</taxon>
        <taxon>Actinomycetes</taxon>
        <taxon>Pseudonocardiales</taxon>
        <taxon>Pseudonocardiaceae</taxon>
        <taxon>Kibdelosporangium</taxon>
    </lineage>
</organism>
<evidence type="ECO:0000256" key="5">
    <source>
        <dbReference type="ARBA" id="ARBA00022741"/>
    </source>
</evidence>
<sequence length="313" mass="33949">MNLLTVDDLSVDLAGVPVLREVGFTMAHGEALGVVGESGSGKSITLRALARLLPDSARQTGTITFDGKDVSKLRGAALREFRRHEVSFVFQDPRSAINPIQRIGDFLLESVRDAGEDVSAVRTQSLQLLRRMGIDDAERRMTQYPFELSGGLLQRVMIASGLLPRPKLLLADEPTTALDVTTQSDVLALADELRREQDTALIFVTHDIDLALAICDRVLVLYAGRVLEISPSQAAVSHPYTKGLLDSRPPIDTRLDRLPSIEGTPIAAAEAGSGCPFVFRCPVALPQCRDSLPDLVEHGPTLVRCHLVEASRG</sequence>
<keyword evidence="4" id="KW-1003">Cell membrane</keyword>
<evidence type="ECO:0000256" key="4">
    <source>
        <dbReference type="ARBA" id="ARBA00022475"/>
    </source>
</evidence>
<dbReference type="RefSeq" id="WP_200825978.1">
    <property type="nucleotide sequence ID" value="NZ_FWXV01000011.1"/>
</dbReference>
<dbReference type="InterPro" id="IPR003593">
    <property type="entry name" value="AAA+_ATPase"/>
</dbReference>
<dbReference type="PANTHER" id="PTHR43297:SF2">
    <property type="entry name" value="DIPEPTIDE TRANSPORT ATP-BINDING PROTEIN DPPD"/>
    <property type="match status" value="1"/>
</dbReference>
<proteinExistence type="inferred from homology"/>
<dbReference type="GO" id="GO:0015833">
    <property type="term" value="P:peptide transport"/>
    <property type="evidence" value="ECO:0007669"/>
    <property type="project" value="InterPro"/>
</dbReference>
<dbReference type="CDD" id="cd03257">
    <property type="entry name" value="ABC_NikE_OppD_transporters"/>
    <property type="match status" value="1"/>
</dbReference>
<dbReference type="SMART" id="SM00382">
    <property type="entry name" value="AAA"/>
    <property type="match status" value="1"/>
</dbReference>
<dbReference type="GO" id="GO:0005524">
    <property type="term" value="F:ATP binding"/>
    <property type="evidence" value="ECO:0007669"/>
    <property type="project" value="UniProtKB-KW"/>
</dbReference>
<evidence type="ECO:0000256" key="7">
    <source>
        <dbReference type="ARBA" id="ARBA00023136"/>
    </source>
</evidence>
<reference evidence="9 10" key="1">
    <citation type="submission" date="2017-04" db="EMBL/GenBank/DDBJ databases">
        <authorList>
            <person name="Afonso C.L."/>
            <person name="Miller P.J."/>
            <person name="Scott M.A."/>
            <person name="Spackman E."/>
            <person name="Goraichik I."/>
            <person name="Dimitrov K.M."/>
            <person name="Suarez D.L."/>
            <person name="Swayne D.E."/>
        </authorList>
    </citation>
    <scope>NUCLEOTIDE SEQUENCE [LARGE SCALE GENOMIC DNA]</scope>
    <source>
        <strain evidence="9 10">DSM 43828</strain>
    </source>
</reference>
<dbReference type="InterPro" id="IPR003439">
    <property type="entry name" value="ABC_transporter-like_ATP-bd"/>
</dbReference>
<dbReference type="InterPro" id="IPR027417">
    <property type="entry name" value="P-loop_NTPase"/>
</dbReference>
<dbReference type="GO" id="GO:0005886">
    <property type="term" value="C:plasma membrane"/>
    <property type="evidence" value="ECO:0007669"/>
    <property type="project" value="UniProtKB-SubCell"/>
</dbReference>
<dbReference type="Gene3D" id="3.40.50.300">
    <property type="entry name" value="P-loop containing nucleotide triphosphate hydrolases"/>
    <property type="match status" value="1"/>
</dbReference>
<gene>
    <name evidence="9" type="ORF">SAMN05661093_09184</name>
</gene>
<dbReference type="GO" id="GO:0016887">
    <property type="term" value="F:ATP hydrolysis activity"/>
    <property type="evidence" value="ECO:0007669"/>
    <property type="project" value="InterPro"/>
</dbReference>
<dbReference type="PROSITE" id="PS50893">
    <property type="entry name" value="ABC_TRANSPORTER_2"/>
    <property type="match status" value="1"/>
</dbReference>
<dbReference type="InterPro" id="IPR050388">
    <property type="entry name" value="ABC_Ni/Peptide_Import"/>
</dbReference>
<keyword evidence="5" id="KW-0547">Nucleotide-binding</keyword>
<evidence type="ECO:0000256" key="2">
    <source>
        <dbReference type="ARBA" id="ARBA00005417"/>
    </source>
</evidence>
<keyword evidence="3" id="KW-0813">Transport</keyword>
<dbReference type="Pfam" id="PF00005">
    <property type="entry name" value="ABC_tran"/>
    <property type="match status" value="1"/>
</dbReference>
<evidence type="ECO:0000313" key="9">
    <source>
        <dbReference type="EMBL" id="SMD25500.1"/>
    </source>
</evidence>
<accession>A0A1Y5Y4X4</accession>